<dbReference type="InterPro" id="IPR045860">
    <property type="entry name" value="Snake_toxin-like_sf"/>
</dbReference>
<dbReference type="InterPro" id="IPR039700">
    <property type="entry name" value="Ly6g6e"/>
</dbReference>
<dbReference type="AlphaFoldDB" id="A0A2R8N617"/>
<dbReference type="PANTHER" id="PTHR14569">
    <property type="entry name" value="LYMPHOCYTE ANTIGEN 6 FAMILY MEMBER G6E"/>
    <property type="match status" value="1"/>
</dbReference>
<dbReference type="CDD" id="cd23548">
    <property type="entry name" value="TFP_LU_ECD_Ly6G6e"/>
    <property type="match status" value="1"/>
</dbReference>
<evidence type="ECO:0000313" key="10">
    <source>
        <dbReference type="Proteomes" id="UP000008225"/>
    </source>
</evidence>
<dbReference type="GO" id="GO:0030549">
    <property type="term" value="F:acetylcholine receptor activator activity"/>
    <property type="evidence" value="ECO:0007669"/>
    <property type="project" value="TreeGrafter"/>
</dbReference>
<feature type="compositionally biased region" description="Basic and acidic residues" evidence="6">
    <location>
        <begin position="1"/>
        <end position="31"/>
    </location>
</feature>
<keyword evidence="5 7" id="KW-0472">Membrane</keyword>
<evidence type="ECO:0000256" key="2">
    <source>
        <dbReference type="ARBA" id="ARBA00001946"/>
    </source>
</evidence>
<evidence type="ECO:0000256" key="1">
    <source>
        <dbReference type="ARBA" id="ARBA00001936"/>
    </source>
</evidence>
<dbReference type="FunFam" id="2.10.60.10:FF:000028">
    <property type="entry name" value="Lymphocyte antigen 6 complex locus G6E"/>
    <property type="match status" value="1"/>
</dbReference>
<dbReference type="Pfam" id="PF01064">
    <property type="entry name" value="Activin_recp"/>
    <property type="match status" value="1"/>
</dbReference>
<keyword evidence="4" id="KW-0732">Signal</keyword>
<dbReference type="GO" id="GO:0004675">
    <property type="term" value="F:transmembrane receptor protein serine/threonine kinase activity"/>
    <property type="evidence" value="ECO:0007669"/>
    <property type="project" value="InterPro"/>
</dbReference>
<feature type="transmembrane region" description="Helical" evidence="7">
    <location>
        <begin position="128"/>
        <end position="153"/>
    </location>
</feature>
<gene>
    <name evidence="9" type="primary">LOC103792359</name>
</gene>
<dbReference type="Proteomes" id="UP000008225">
    <property type="component" value="Chromosome 4"/>
</dbReference>
<reference evidence="9" key="3">
    <citation type="submission" date="2025-09" db="UniProtKB">
        <authorList>
            <consortium name="Ensembl"/>
        </authorList>
    </citation>
    <scope>IDENTIFICATION</scope>
</reference>
<dbReference type="RefSeq" id="XP_008992413.2">
    <property type="nucleotide sequence ID" value="XM_008994165.4"/>
</dbReference>
<evidence type="ECO:0000259" key="8">
    <source>
        <dbReference type="Pfam" id="PF01064"/>
    </source>
</evidence>
<dbReference type="GO" id="GO:0033130">
    <property type="term" value="F:acetylcholine receptor binding"/>
    <property type="evidence" value="ECO:0007669"/>
    <property type="project" value="TreeGrafter"/>
</dbReference>
<feature type="region of interest" description="Disordered" evidence="6">
    <location>
        <begin position="1"/>
        <end position="73"/>
    </location>
</feature>
<dbReference type="GeneTree" id="ENSGT00390000007175"/>
<dbReference type="GeneID" id="103792359"/>
<proteinExistence type="predicted"/>
<keyword evidence="7" id="KW-1133">Transmembrane helix</keyword>
<dbReference type="SUPFAM" id="SSF57302">
    <property type="entry name" value="Snake toxin-like"/>
    <property type="match status" value="1"/>
</dbReference>
<reference evidence="9" key="1">
    <citation type="submission" date="2009-03" db="EMBL/GenBank/DDBJ databases">
        <authorList>
            <person name="Warren W."/>
            <person name="Ye L."/>
            <person name="Minx P."/>
            <person name="Worley K."/>
            <person name="Gibbs R."/>
            <person name="Wilson R.K."/>
        </authorList>
    </citation>
    <scope>NUCLEOTIDE SEQUENCE [LARGE SCALE GENOMIC DNA]</scope>
</reference>
<evidence type="ECO:0000256" key="6">
    <source>
        <dbReference type="SAM" id="MobiDB-lite"/>
    </source>
</evidence>
<evidence type="ECO:0000256" key="5">
    <source>
        <dbReference type="ARBA" id="ARBA00023136"/>
    </source>
</evidence>
<dbReference type="OrthoDB" id="9031844at2759"/>
<dbReference type="GO" id="GO:0002029">
    <property type="term" value="P:desensitization of G protein-coupled receptor signaling pathway"/>
    <property type="evidence" value="ECO:0007669"/>
    <property type="project" value="TreeGrafter"/>
</dbReference>
<evidence type="ECO:0000256" key="3">
    <source>
        <dbReference type="ARBA" id="ARBA00004370"/>
    </source>
</evidence>
<accession>A0A2R8N617</accession>
<feature type="domain" description="Activin types I and II receptor" evidence="8">
    <location>
        <begin position="162"/>
        <end position="237"/>
    </location>
</feature>
<dbReference type="Ensembl" id="ENSCJAT00000074067.3">
    <property type="protein sequence ID" value="ENSCJAP00000060532.2"/>
    <property type="gene ID" value="ENSCJAG00000053728.2"/>
</dbReference>
<evidence type="ECO:0000313" key="9">
    <source>
        <dbReference type="Ensembl" id="ENSCJAP00000060532.2"/>
    </source>
</evidence>
<dbReference type="GO" id="GO:0045202">
    <property type="term" value="C:synapse"/>
    <property type="evidence" value="ECO:0007669"/>
    <property type="project" value="GOC"/>
</dbReference>
<keyword evidence="10" id="KW-1185">Reference proteome</keyword>
<dbReference type="GO" id="GO:0095500">
    <property type="term" value="P:acetylcholine receptor signaling pathway"/>
    <property type="evidence" value="ECO:0007669"/>
    <property type="project" value="TreeGrafter"/>
</dbReference>
<sequence length="266" mass="29892">MKALRGKDRENKDGEKLRESQSSLRHGEGGRRVGRKATDTTQEQERKLSYRDNMQREQRRPSRQGQTPFPGQAGALLPAESGWRIWSRFCTPNSLPRCVCLRVPPCLAQMLQLYKSRDLRVQITSPRFLSLGLAMGTSSIFLCILFLCGTLGLTMSPARGRLRCYTCGFAKPCYPVPTECQDDEACSISIGTSDQSEIIQRKGCLPRAQCPLLGHATYWLRSYTLRHHCCEQDLCNRVASPRQLPSLLTSLPLLVASFAGRGHLLY</sequence>
<dbReference type="KEGG" id="cjc:103792359"/>
<comment type="cofactor">
    <cofactor evidence="2">
        <name>Mg(2+)</name>
        <dbReference type="ChEBI" id="CHEBI:18420"/>
    </cofactor>
</comment>
<dbReference type="InterPro" id="IPR000472">
    <property type="entry name" value="Activin_recp"/>
</dbReference>
<organism evidence="9 10">
    <name type="scientific">Callithrix jacchus</name>
    <name type="common">White-tufted-ear marmoset</name>
    <name type="synonym">Simia Jacchus</name>
    <dbReference type="NCBI Taxonomy" id="9483"/>
    <lineage>
        <taxon>Eukaryota</taxon>
        <taxon>Metazoa</taxon>
        <taxon>Chordata</taxon>
        <taxon>Craniata</taxon>
        <taxon>Vertebrata</taxon>
        <taxon>Euteleostomi</taxon>
        <taxon>Mammalia</taxon>
        <taxon>Eutheria</taxon>
        <taxon>Euarchontoglires</taxon>
        <taxon>Primates</taxon>
        <taxon>Haplorrhini</taxon>
        <taxon>Platyrrhini</taxon>
        <taxon>Cebidae</taxon>
        <taxon>Callitrichinae</taxon>
        <taxon>Callithrix</taxon>
        <taxon>Callithrix</taxon>
    </lineage>
</organism>
<name>A0A2R8N617_CALJA</name>
<evidence type="ECO:0000256" key="4">
    <source>
        <dbReference type="ARBA" id="ARBA00022729"/>
    </source>
</evidence>
<dbReference type="GO" id="GO:0005886">
    <property type="term" value="C:plasma membrane"/>
    <property type="evidence" value="ECO:0007669"/>
    <property type="project" value="TreeGrafter"/>
</dbReference>
<comment type="cofactor">
    <cofactor evidence="1">
        <name>Mn(2+)</name>
        <dbReference type="ChEBI" id="CHEBI:29035"/>
    </cofactor>
</comment>
<keyword evidence="7" id="KW-0812">Transmembrane</keyword>
<dbReference type="Gene3D" id="2.10.60.10">
    <property type="entry name" value="CD59"/>
    <property type="match status" value="1"/>
</dbReference>
<evidence type="ECO:0000256" key="7">
    <source>
        <dbReference type="SAM" id="Phobius"/>
    </source>
</evidence>
<protein>
    <recommendedName>
        <fullName evidence="8">Activin types I and II receptor domain-containing protein</fullName>
    </recommendedName>
</protein>
<comment type="subcellular location">
    <subcellularLocation>
        <location evidence="3">Membrane</location>
    </subcellularLocation>
</comment>
<dbReference type="PANTHER" id="PTHR14569:SF0">
    <property type="entry name" value="LYMPHOCYTE ANTIGEN 6 FAMILY MEMBER G6E"/>
    <property type="match status" value="1"/>
</dbReference>
<reference evidence="9" key="2">
    <citation type="submission" date="2025-08" db="UniProtKB">
        <authorList>
            <consortium name="Ensembl"/>
        </authorList>
    </citation>
    <scope>IDENTIFICATION</scope>
</reference>
<feature type="compositionally biased region" description="Basic and acidic residues" evidence="6">
    <location>
        <begin position="43"/>
        <end position="60"/>
    </location>
</feature>